<dbReference type="InterPro" id="IPR036322">
    <property type="entry name" value="WD40_repeat_dom_sf"/>
</dbReference>
<feature type="non-terminal residue" evidence="32">
    <location>
        <position position="2221"/>
    </location>
</feature>
<dbReference type="PANTHER" id="PTHR14699:SF2">
    <property type="entry name" value="TETRATRICOPEPTIDE REPEAT PROTEIN 21A"/>
    <property type="match status" value="1"/>
</dbReference>
<dbReference type="InterPro" id="IPR046347">
    <property type="entry name" value="bZIP_sf"/>
</dbReference>
<dbReference type="GO" id="GO:0035721">
    <property type="term" value="P:intraciliary retrograde transport"/>
    <property type="evidence" value="ECO:0007669"/>
    <property type="project" value="TreeGrafter"/>
</dbReference>
<dbReference type="PROSITE" id="PS50082">
    <property type="entry name" value="WD_REPEATS_2"/>
    <property type="match status" value="5"/>
</dbReference>
<evidence type="ECO:0000256" key="15">
    <source>
        <dbReference type="ARBA" id="ARBA00022786"/>
    </source>
</evidence>
<evidence type="ECO:0000256" key="18">
    <source>
        <dbReference type="ARBA" id="ARBA00022825"/>
    </source>
</evidence>
<feature type="region of interest" description="Disordered" evidence="29">
    <location>
        <begin position="2040"/>
        <end position="2078"/>
    </location>
</feature>
<keyword evidence="24" id="KW-0539">Nucleus</keyword>
<dbReference type="EMBL" id="QNUK01000170">
    <property type="protein sequence ID" value="KAF5899347.1"/>
    <property type="molecule type" value="Genomic_DNA"/>
</dbReference>
<evidence type="ECO:0000313" key="33">
    <source>
        <dbReference type="Proteomes" id="UP000727407"/>
    </source>
</evidence>
<dbReference type="InterPro" id="IPR019734">
    <property type="entry name" value="TPR_rpt"/>
</dbReference>
<keyword evidence="9 26" id="KW-0853">WD repeat</keyword>
<dbReference type="InterPro" id="IPR056834">
    <property type="entry name" value="ARM_TT21_C"/>
</dbReference>
<evidence type="ECO:0000259" key="30">
    <source>
        <dbReference type="PROSITE" id="PS50217"/>
    </source>
</evidence>
<dbReference type="GO" id="GO:0006281">
    <property type="term" value="P:DNA repair"/>
    <property type="evidence" value="ECO:0007669"/>
    <property type="project" value="UniProtKB-KW"/>
</dbReference>
<evidence type="ECO:0000256" key="6">
    <source>
        <dbReference type="ARBA" id="ARBA00010935"/>
    </source>
</evidence>
<evidence type="ECO:0000256" key="5">
    <source>
        <dbReference type="ARBA" id="ARBA00006917"/>
    </source>
</evidence>
<dbReference type="InterPro" id="IPR056835">
    <property type="entry name" value="ARM_TT21_5th"/>
</dbReference>
<dbReference type="Pfam" id="PF25063">
    <property type="entry name" value="ARM_TT21_C"/>
    <property type="match status" value="1"/>
</dbReference>
<evidence type="ECO:0000256" key="19">
    <source>
        <dbReference type="ARBA" id="ARBA00023125"/>
    </source>
</evidence>
<dbReference type="PROSITE" id="PS00678">
    <property type="entry name" value="WD_REPEATS_1"/>
    <property type="match status" value="1"/>
</dbReference>
<dbReference type="Pfam" id="PF25060">
    <property type="entry name" value="ARM_TT21_2nd"/>
    <property type="match status" value="1"/>
</dbReference>
<feature type="repeat" description="TPR" evidence="27">
    <location>
        <begin position="1220"/>
        <end position="1253"/>
    </location>
</feature>
<feature type="domain" description="Peptidase S1" evidence="31">
    <location>
        <begin position="1789"/>
        <end position="2015"/>
    </location>
</feature>
<feature type="repeat" description="WD" evidence="26">
    <location>
        <begin position="118"/>
        <end position="159"/>
    </location>
</feature>
<keyword evidence="8" id="KW-0963">Cytoplasm</keyword>
<feature type="repeat" description="TPR" evidence="27">
    <location>
        <begin position="1448"/>
        <end position="1481"/>
    </location>
</feature>
<dbReference type="GO" id="GO:0006508">
    <property type="term" value="P:proteolysis"/>
    <property type="evidence" value="ECO:0007669"/>
    <property type="project" value="UniProtKB-KW"/>
</dbReference>
<dbReference type="PROSITE" id="PS50240">
    <property type="entry name" value="TRYPSIN_DOM"/>
    <property type="match status" value="1"/>
</dbReference>
<name>A0A8J4UMV9_CLAMG</name>
<dbReference type="GO" id="GO:0003700">
    <property type="term" value="F:DNA-binding transcription factor activity"/>
    <property type="evidence" value="ECO:0007669"/>
    <property type="project" value="InterPro"/>
</dbReference>
<evidence type="ECO:0000256" key="8">
    <source>
        <dbReference type="ARBA" id="ARBA00022490"/>
    </source>
</evidence>
<dbReference type="FunFam" id="1.25.40.10:FF:000219">
    <property type="entry name" value="Tetratricopeptide repeat domain 21B"/>
    <property type="match status" value="1"/>
</dbReference>
<reference evidence="32" key="1">
    <citation type="submission" date="2020-07" db="EMBL/GenBank/DDBJ databases">
        <title>Clarias magur genome sequencing, assembly and annotation.</title>
        <authorList>
            <person name="Kushwaha B."/>
            <person name="Kumar R."/>
            <person name="Das P."/>
            <person name="Joshi C.G."/>
            <person name="Kumar D."/>
            <person name="Nagpure N.S."/>
            <person name="Pandey M."/>
            <person name="Agarwal S."/>
            <person name="Srivastava S."/>
            <person name="Singh M."/>
            <person name="Sahoo L."/>
            <person name="Jayasankar P."/>
            <person name="Meher P.K."/>
            <person name="Koringa P.G."/>
            <person name="Iquebal M.A."/>
            <person name="Das S.P."/>
            <person name="Bit A."/>
            <person name="Patnaik S."/>
            <person name="Patel N."/>
            <person name="Shah T.M."/>
            <person name="Hinsu A."/>
            <person name="Jena J.K."/>
        </authorList>
    </citation>
    <scope>NUCLEOTIDE SEQUENCE</scope>
    <source>
        <strain evidence="32">CIFAMagur01</strain>
        <tissue evidence="32">Testis</tissue>
    </source>
</reference>
<feature type="repeat" description="TPR" evidence="27">
    <location>
        <begin position="1254"/>
        <end position="1287"/>
    </location>
</feature>
<comment type="similarity">
    <text evidence="5">Belongs to the WD repeat WDR48 family.</text>
</comment>
<evidence type="ECO:0000256" key="4">
    <source>
        <dbReference type="ARBA" id="ARBA00004603"/>
    </source>
</evidence>
<dbReference type="SMART" id="SM00320">
    <property type="entry name" value="WD40"/>
    <property type="match status" value="7"/>
</dbReference>
<dbReference type="Pfam" id="PF00400">
    <property type="entry name" value="WD40"/>
    <property type="match status" value="6"/>
</dbReference>
<keyword evidence="11" id="KW-0732">Signal</keyword>
<dbReference type="GO" id="GO:0005634">
    <property type="term" value="C:nucleus"/>
    <property type="evidence" value="ECO:0007669"/>
    <property type="project" value="UniProtKB-SubCell"/>
</dbReference>
<evidence type="ECO:0000256" key="20">
    <source>
        <dbReference type="ARBA" id="ARBA00023145"/>
    </source>
</evidence>
<keyword evidence="15" id="KW-0833">Ubl conjugation pathway</keyword>
<evidence type="ECO:0000313" key="32">
    <source>
        <dbReference type="EMBL" id="KAF5899347.1"/>
    </source>
</evidence>
<evidence type="ECO:0000256" key="11">
    <source>
        <dbReference type="ARBA" id="ARBA00022729"/>
    </source>
</evidence>
<dbReference type="InterPro" id="IPR001314">
    <property type="entry name" value="Peptidase_S1A"/>
</dbReference>
<evidence type="ECO:0000259" key="31">
    <source>
        <dbReference type="PROSITE" id="PS50240"/>
    </source>
</evidence>
<dbReference type="GO" id="GO:0004252">
    <property type="term" value="F:serine-type endopeptidase activity"/>
    <property type="evidence" value="ECO:0007669"/>
    <property type="project" value="InterPro"/>
</dbReference>
<evidence type="ECO:0000256" key="25">
    <source>
        <dbReference type="ARBA" id="ARBA00031683"/>
    </source>
</evidence>
<feature type="repeat" description="WD" evidence="26">
    <location>
        <begin position="211"/>
        <end position="252"/>
    </location>
</feature>
<evidence type="ECO:0000256" key="29">
    <source>
        <dbReference type="SAM" id="MobiDB-lite"/>
    </source>
</evidence>
<dbReference type="Pfam" id="PF25064">
    <property type="entry name" value="ARM_TT21_5th"/>
    <property type="match status" value="1"/>
</dbReference>
<comment type="subcellular location">
    <subcellularLocation>
        <location evidence="3">Cytoplasm</location>
    </subcellularLocation>
    <subcellularLocation>
        <location evidence="4">Late endosome</location>
    </subcellularLocation>
    <subcellularLocation>
        <location evidence="2">Lysosome</location>
    </subcellularLocation>
    <subcellularLocation>
        <location evidence="1">Nucleus</location>
    </subcellularLocation>
</comment>
<dbReference type="InterPro" id="IPR056832">
    <property type="entry name" value="ARM_TT21_2nd"/>
</dbReference>
<dbReference type="CDD" id="cd14693">
    <property type="entry name" value="bZIP_CEBP"/>
    <property type="match status" value="1"/>
</dbReference>
<proteinExistence type="inferred from homology"/>
<dbReference type="Gene3D" id="2.130.10.10">
    <property type="entry name" value="YVTN repeat-like/Quinoprotein amine dehydrogenase"/>
    <property type="match status" value="2"/>
</dbReference>
<dbReference type="PROSITE" id="PS50217">
    <property type="entry name" value="BZIP"/>
    <property type="match status" value="1"/>
</dbReference>
<dbReference type="CDD" id="cd00190">
    <property type="entry name" value="Tryp_SPc"/>
    <property type="match status" value="1"/>
</dbReference>
<dbReference type="PRINTS" id="PR00320">
    <property type="entry name" value="GPROTEINBRPT"/>
</dbReference>
<feature type="repeat" description="WD" evidence="26">
    <location>
        <begin position="32"/>
        <end position="73"/>
    </location>
</feature>
<keyword evidence="16" id="KW-0378">Hydrolase</keyword>
<feature type="repeat" description="WD" evidence="26">
    <location>
        <begin position="169"/>
        <end position="210"/>
    </location>
</feature>
<feature type="repeat" description="WD" evidence="26">
    <location>
        <begin position="76"/>
        <end position="117"/>
    </location>
</feature>
<dbReference type="FunFam" id="2.130.10.10:FF:000054">
    <property type="entry name" value="Putative WD repeat-containing protein 48"/>
    <property type="match status" value="1"/>
</dbReference>
<feature type="coiled-coil region" evidence="28">
    <location>
        <begin position="2155"/>
        <end position="2189"/>
    </location>
</feature>
<evidence type="ECO:0000256" key="9">
    <source>
        <dbReference type="ARBA" id="ARBA00022574"/>
    </source>
</evidence>
<dbReference type="InterPro" id="IPR019775">
    <property type="entry name" value="WD40_repeat_CS"/>
</dbReference>
<dbReference type="InterPro" id="IPR021772">
    <property type="entry name" value="WDR48/Bun107"/>
</dbReference>
<dbReference type="FunFam" id="2.130.10.10:FF:002031">
    <property type="entry name" value="WD repeat domain 48b"/>
    <property type="match status" value="1"/>
</dbReference>
<dbReference type="CDD" id="cd00200">
    <property type="entry name" value="WD40"/>
    <property type="match status" value="1"/>
</dbReference>
<evidence type="ECO:0000256" key="10">
    <source>
        <dbReference type="ARBA" id="ARBA00022670"/>
    </source>
</evidence>
<dbReference type="Pfam" id="PF25068">
    <property type="entry name" value="ARM_TT21_4th"/>
    <property type="match status" value="1"/>
</dbReference>
<dbReference type="GO" id="GO:0061512">
    <property type="term" value="P:protein localization to cilium"/>
    <property type="evidence" value="ECO:0007669"/>
    <property type="project" value="TreeGrafter"/>
</dbReference>
<feature type="region of interest" description="Disordered" evidence="29">
    <location>
        <begin position="614"/>
        <end position="633"/>
    </location>
</feature>
<evidence type="ECO:0000256" key="1">
    <source>
        <dbReference type="ARBA" id="ARBA00004123"/>
    </source>
</evidence>
<dbReference type="Proteomes" id="UP000727407">
    <property type="component" value="Unassembled WGS sequence"/>
</dbReference>
<feature type="compositionally biased region" description="Low complexity" evidence="29">
    <location>
        <begin position="2057"/>
        <end position="2070"/>
    </location>
</feature>
<gene>
    <name evidence="32" type="ORF">DAT39_010931</name>
</gene>
<protein>
    <recommendedName>
        <fullName evidence="7">WD repeat-containing protein 48</fullName>
    </recommendedName>
    <alternativeName>
        <fullName evidence="25">USP1-associated factor 1</fullName>
    </alternativeName>
</protein>
<dbReference type="OrthoDB" id="10259630at2759"/>
<feature type="repeat" description="TPR" evidence="27">
    <location>
        <begin position="830"/>
        <end position="863"/>
    </location>
</feature>
<comment type="caution">
    <text evidence="32">The sequence shown here is derived from an EMBL/GenBank/DDBJ whole genome shotgun (WGS) entry which is preliminary data.</text>
</comment>
<organism evidence="32 33">
    <name type="scientific">Clarias magur</name>
    <name type="common">Asian catfish</name>
    <name type="synonym">Macropteronotus magur</name>
    <dbReference type="NCBI Taxonomy" id="1594786"/>
    <lineage>
        <taxon>Eukaryota</taxon>
        <taxon>Metazoa</taxon>
        <taxon>Chordata</taxon>
        <taxon>Craniata</taxon>
        <taxon>Vertebrata</taxon>
        <taxon>Euteleostomi</taxon>
        <taxon>Actinopterygii</taxon>
        <taxon>Neopterygii</taxon>
        <taxon>Teleostei</taxon>
        <taxon>Ostariophysi</taxon>
        <taxon>Siluriformes</taxon>
        <taxon>Clariidae</taxon>
        <taxon>Clarias</taxon>
    </lineage>
</organism>
<dbReference type="InterPro" id="IPR056836">
    <property type="entry name" value="ARM_TT21_4th"/>
</dbReference>
<evidence type="ECO:0000256" key="27">
    <source>
        <dbReference type="PROSITE-ProRule" id="PRU00339"/>
    </source>
</evidence>
<evidence type="ECO:0000256" key="12">
    <source>
        <dbReference type="ARBA" id="ARBA00022737"/>
    </source>
</evidence>
<dbReference type="GO" id="GO:0003677">
    <property type="term" value="F:DNA binding"/>
    <property type="evidence" value="ECO:0007669"/>
    <property type="project" value="UniProtKB-KW"/>
</dbReference>
<dbReference type="Pfam" id="PF25058">
    <property type="entry name" value="ARM_TT21"/>
    <property type="match status" value="1"/>
</dbReference>
<evidence type="ECO:0000256" key="17">
    <source>
        <dbReference type="ARBA" id="ARBA00022803"/>
    </source>
</evidence>
<dbReference type="Gene3D" id="1.20.5.170">
    <property type="match status" value="1"/>
</dbReference>
<feature type="region of interest" description="Disordered" evidence="29">
    <location>
        <begin position="2114"/>
        <end position="2136"/>
    </location>
</feature>
<dbReference type="InterPro" id="IPR001254">
    <property type="entry name" value="Trypsin_dom"/>
</dbReference>
<dbReference type="FunFam" id="1.25.40.10:FF:000548">
    <property type="entry name" value="Tetratricopeptide repeat domain 21A"/>
    <property type="match status" value="1"/>
</dbReference>
<dbReference type="SUPFAM" id="SSF50978">
    <property type="entry name" value="WD40 repeat-like"/>
    <property type="match status" value="1"/>
</dbReference>
<keyword evidence="10" id="KW-0645">Protease</keyword>
<keyword evidence="19" id="KW-0238">DNA-binding</keyword>
<dbReference type="GO" id="GO:0005929">
    <property type="term" value="C:cilium"/>
    <property type="evidence" value="ECO:0007669"/>
    <property type="project" value="GOC"/>
</dbReference>
<keyword evidence="18" id="KW-0720">Serine protease</keyword>
<dbReference type="InterPro" id="IPR001680">
    <property type="entry name" value="WD40_rpt"/>
</dbReference>
<dbReference type="FunFam" id="2.40.10.10:FF:000068">
    <property type="entry name" value="transmembrane protease serine 2"/>
    <property type="match status" value="1"/>
</dbReference>
<dbReference type="InterPro" id="IPR033116">
    <property type="entry name" value="TRYPSIN_SER"/>
</dbReference>
<sequence>MLSTCKMATHHRQNAAGRRKVQVSYVIRDEVEKYNRNGVNALQLDPALNRLFTAGRDSIIRIWSVNQHKDPYIASMEHHTDWVNDIVLCCNGKTLISASSDTTVKVWNAHKGFCMSTLRTHKDYVKALAYAKDKELVASAGLDRQIFLWDVNTLTALTASNNTVTTSSLSGNKDSIYSLAMNQMGTVIVSGSTEKVLRVWDPRTCAKLMKLKGHTDNVKSLLLNRDGTQCLSGSSDGTIRLWSLGQQRCIATYRVHDEGVWALQVNEAFTHVYSGGRDRKIYCTDLRNPDIRVLICEEKAPVLKMELDRSADPPSAIWVSTTKSTVNKWSLKGIHNFRASGDYDNDCSTPLTPLCTQPDQVIKGGASIIQCHILNDKRHILTKDTNNTIAYWDVLKACKVEDLGKIEFDEEIKKRFKMVYVPNWFSVDLKTGMLTITLDESDCFAAWVSAKDAGFTSPDGSDPKLNLGGLLLQALLEYWPRTHSSPMDEETELNHVNGEHENRIQKGNGYFQVPPHTPVIFGEAGGRTLFRLLCRDSGGETESMLLNETVPQWVIDITVDKNMPKFNKIPFYLQPHSSSGAKTLKKDRLSASDMLQVRKVMEHVYEKIINLDSESQTSGSAGEKPSEQKEEEDMAVLAEEKIELLCQDQGYVLKSWIVLTSENDAERSQASRYFDSSISDSKNVFGLMGKVEFFMARQKETYALNIINQIIVSYPAFIPALVLKMNIFMALRNWEHAAEVAERILGLDAHNVKALQMLSIISAAKDGDIEKVKEYLQLLLDAVEVIEPSTPSLHMEVTMPISRLCGHNKDVVQILIAFLQKCVAKAPDDSAIISELGYLLTLQHKYKEAHKWYNKALNIDSDSVAAITGMIRCELMGGRVEKAAEQLEFFHASIGASAEIILLQAILATKRGAAQESVMGLLKEATELHFQTLQGLPYGVDYLQRLNLNFLLEVVSMHLASSQDMPHDAGQSYPFGLKHACMILESVIKAAPRVLSSCYYMAHVKFLTGDQAAAQHFLNLCMEKDPSMPEIHLLQAKLQLFAGEYSKCLSSLELGLSYNFELRQKPQYNLIKARALKKAGQLSEAIQCLHMMLNMPGVKKIVKGQENLILNSEWASLYLELADALRLNGDQHEATKVIQDAIWRFKGTPEEVRVTLANVDLALTKDNIDTALNALGNILPGDSIYIQAKEKMAGIYLERRRDKSLYIACYREICKQLPGPHSYMLLGDAFMNIQEPEKAIEAYQEGVKMAPNDATLAKKIGQALVRTHQYDKAVKYYETALHTSIKDSVCLELAELLLKLMHSERAEKIILKALDHEDSTDLKTMINDVKFSRMLVKILQARNESCLETIQHISDVQKKIMRRMPFEQAGTTDEQRKVAAAVCCEQAQEYHWKSDLERVKQCYSEALSYTPDDTEIHLQVARFYYEQHQLDYCEDHCLKILKLNENHTNTTMLLADVLFQRNQKEEAVKMYTDILSKHPDNFHALVKFLHMLRWVGRLDEVLCFFEKCEAYSPTAVREPGYNYVKGLYYWHVHRVQEAMMHLNQARRDAEWGEDALELMVHICLNPDKKIFGGEVFESADEGSSSSVPLVLDDEKLMGMNIAQNLLKDFRPRSGLGQDKATILYNLCLIYSKEAKQMENAVHVLTDMIEKKVMLETLLLVVAQALLLLKQAPKARNFLKRISKMQWTPGIAEDFEKSCLLLADMYIKTGKYVNADKLLDDCIRHNKSCSKAYEYKGFIMENDQRYKDAAEQYELAWKYSYCIDPAVGYRLAFNYLKYKNYTQAIDVCHQISLQNDHWNTGDFAHICGGTLVGPDYVMTAAHCILDLNVKKYRVIVGEYDLSKPEGREQARGVTRIKIHPGWTEDLATGNDIALMKLDSPVYGSSYVALAELPYPGQILPNGFTCYVTGWGLLATGGYMPDVLQEAPISVVDYTVCSTPAWWGSAVKKTMICAGGDGLTSGCQGDSGGPLNCFSDGYWRVHGIVSFGSAVNCNLYSKPTVFTRVSAFTDWVYSMSHSRSTAHIFSSNNHSCTSLVNNGLAPDSTTSSSSTLPGHIPQMEGGQYGYSMGSQGLSRTSDRSGEPMMGMAYLPYSTNSISTMERPAQHSHVIQQEFPQFLLPPPPSTFRQPGQKRGLSKDSMEYRLRRERNNIAVRKSRDKARRRIQLTQQKALELQEENHRLLLHIEQLSHEVDMLSRYLSQRHLQSKVNDVEENLENHLPKLS</sequence>
<dbReference type="InterPro" id="IPR009003">
    <property type="entry name" value="Peptidase_S1_PA"/>
</dbReference>
<dbReference type="GO" id="GO:0030991">
    <property type="term" value="C:intraciliary transport particle A"/>
    <property type="evidence" value="ECO:0007669"/>
    <property type="project" value="TreeGrafter"/>
</dbReference>
<keyword evidence="21" id="KW-1015">Disulfide bond</keyword>
<dbReference type="PROSITE" id="PS00135">
    <property type="entry name" value="TRYPSIN_SER"/>
    <property type="match status" value="1"/>
</dbReference>
<dbReference type="Gene3D" id="2.40.10.10">
    <property type="entry name" value="Trypsin-like serine proteases"/>
    <property type="match status" value="2"/>
</dbReference>
<evidence type="ECO:0000256" key="26">
    <source>
        <dbReference type="PROSITE-ProRule" id="PRU00221"/>
    </source>
</evidence>
<evidence type="ECO:0000256" key="21">
    <source>
        <dbReference type="ARBA" id="ARBA00023157"/>
    </source>
</evidence>
<dbReference type="InterPro" id="IPR015943">
    <property type="entry name" value="WD40/YVTN_repeat-like_dom_sf"/>
</dbReference>
<dbReference type="Pfam" id="PF11816">
    <property type="entry name" value="DUF3337"/>
    <property type="match status" value="1"/>
</dbReference>
<dbReference type="GO" id="GO:0005764">
    <property type="term" value="C:lysosome"/>
    <property type="evidence" value="ECO:0007669"/>
    <property type="project" value="UniProtKB-SubCell"/>
</dbReference>
<accession>A0A8J4UMV9</accession>
<evidence type="ECO:0000256" key="7">
    <source>
        <dbReference type="ARBA" id="ARBA00021209"/>
    </source>
</evidence>
<dbReference type="PROSITE" id="PS50294">
    <property type="entry name" value="WD_REPEATS_REGION"/>
    <property type="match status" value="4"/>
</dbReference>
<keyword evidence="12" id="KW-0677">Repeat</keyword>
<dbReference type="SUPFAM" id="SSF48452">
    <property type="entry name" value="TPR-like"/>
    <property type="match status" value="5"/>
</dbReference>
<dbReference type="GO" id="GO:0005770">
    <property type="term" value="C:late endosome"/>
    <property type="evidence" value="ECO:0007669"/>
    <property type="project" value="UniProtKB-SubCell"/>
</dbReference>
<dbReference type="SMART" id="SM00028">
    <property type="entry name" value="TPR"/>
    <property type="match status" value="12"/>
</dbReference>
<comment type="similarity">
    <text evidence="6">Belongs to the TTC21 family.</text>
</comment>
<dbReference type="Gene3D" id="1.25.40.10">
    <property type="entry name" value="Tetratricopeptide repeat domain"/>
    <property type="match status" value="5"/>
</dbReference>
<keyword evidence="17 27" id="KW-0802">TPR repeat</keyword>
<evidence type="ECO:0000256" key="13">
    <source>
        <dbReference type="ARBA" id="ARBA00022753"/>
    </source>
</evidence>
<evidence type="ECO:0000256" key="2">
    <source>
        <dbReference type="ARBA" id="ARBA00004371"/>
    </source>
</evidence>
<evidence type="ECO:0000256" key="23">
    <source>
        <dbReference type="ARBA" id="ARBA00023228"/>
    </source>
</evidence>
<dbReference type="SUPFAM" id="SSF57959">
    <property type="entry name" value="Leucine zipper domain"/>
    <property type="match status" value="1"/>
</dbReference>
<evidence type="ECO:0000256" key="28">
    <source>
        <dbReference type="SAM" id="Coils"/>
    </source>
</evidence>
<dbReference type="InterPro" id="IPR043504">
    <property type="entry name" value="Peptidase_S1_PA_chymotrypsin"/>
</dbReference>
<dbReference type="InterPro" id="IPR004827">
    <property type="entry name" value="bZIP"/>
</dbReference>
<evidence type="ECO:0000256" key="3">
    <source>
        <dbReference type="ARBA" id="ARBA00004496"/>
    </source>
</evidence>
<dbReference type="SMART" id="SM00020">
    <property type="entry name" value="Tryp_SPc"/>
    <property type="match status" value="1"/>
</dbReference>
<keyword evidence="28" id="KW-0175">Coiled coil</keyword>
<dbReference type="SUPFAM" id="SSF50494">
    <property type="entry name" value="Trypsin-like serine proteases"/>
    <property type="match status" value="1"/>
</dbReference>
<keyword evidence="33" id="KW-1185">Reference proteome</keyword>
<evidence type="ECO:0000256" key="14">
    <source>
        <dbReference type="ARBA" id="ARBA00022763"/>
    </source>
</evidence>
<feature type="domain" description="BZIP" evidence="30">
    <location>
        <begin position="2137"/>
        <end position="2200"/>
    </location>
</feature>
<dbReference type="Pfam" id="PF07716">
    <property type="entry name" value="bZIP_2"/>
    <property type="match status" value="1"/>
</dbReference>
<keyword evidence="20" id="KW-0865">Zymogen</keyword>
<dbReference type="PROSITE" id="PS00134">
    <property type="entry name" value="TRYPSIN_HIS"/>
    <property type="match status" value="1"/>
</dbReference>
<keyword evidence="22" id="KW-0234">DNA repair</keyword>
<keyword evidence="13" id="KW-0967">Endosome</keyword>
<dbReference type="PRINTS" id="PR00722">
    <property type="entry name" value="CHYMOTRYPSIN"/>
</dbReference>
<dbReference type="PANTHER" id="PTHR14699">
    <property type="entry name" value="STI2 PROTEIN-RELATED"/>
    <property type="match status" value="1"/>
</dbReference>
<keyword evidence="14" id="KW-0227">DNA damage</keyword>
<dbReference type="InterPro" id="IPR040364">
    <property type="entry name" value="TTC21A/TTC21B"/>
</dbReference>
<dbReference type="Pfam" id="PF13181">
    <property type="entry name" value="TPR_8"/>
    <property type="match status" value="1"/>
</dbReference>
<keyword evidence="23" id="KW-0458">Lysosome</keyword>
<dbReference type="SMART" id="SM00338">
    <property type="entry name" value="BRLZ"/>
    <property type="match status" value="1"/>
</dbReference>
<dbReference type="PROSITE" id="PS50005">
    <property type="entry name" value="TPR"/>
    <property type="match status" value="4"/>
</dbReference>
<dbReference type="FunFam" id="2.40.10.10:FF:000017">
    <property type="entry name" value="Chymotrypsin-like elastase family member 1"/>
    <property type="match status" value="1"/>
</dbReference>
<dbReference type="InterPro" id="IPR011990">
    <property type="entry name" value="TPR-like_helical_dom_sf"/>
</dbReference>
<evidence type="ECO:0000256" key="24">
    <source>
        <dbReference type="ARBA" id="ARBA00023242"/>
    </source>
</evidence>
<dbReference type="InterPro" id="IPR018114">
    <property type="entry name" value="TRYPSIN_HIS"/>
</dbReference>
<evidence type="ECO:0000256" key="16">
    <source>
        <dbReference type="ARBA" id="ARBA00022801"/>
    </source>
</evidence>
<evidence type="ECO:0000256" key="22">
    <source>
        <dbReference type="ARBA" id="ARBA00023204"/>
    </source>
</evidence>
<dbReference type="InterPro" id="IPR020472">
    <property type="entry name" value="WD40_PAC1"/>
</dbReference>